<reference evidence="1" key="1">
    <citation type="submission" date="2018-05" db="EMBL/GenBank/DDBJ databases">
        <authorList>
            <person name="Lanie J.A."/>
            <person name="Ng W.-L."/>
            <person name="Kazmierczak K.M."/>
            <person name="Andrzejewski T.M."/>
            <person name="Davidsen T.M."/>
            <person name="Wayne K.J."/>
            <person name="Tettelin H."/>
            <person name="Glass J.I."/>
            <person name="Rusch D."/>
            <person name="Podicherti R."/>
            <person name="Tsui H.-C.T."/>
            <person name="Winkler M.E."/>
        </authorList>
    </citation>
    <scope>NUCLEOTIDE SEQUENCE</scope>
</reference>
<gene>
    <name evidence="1" type="ORF">METZ01_LOCUS229058</name>
</gene>
<dbReference type="EMBL" id="UINC01056319">
    <property type="protein sequence ID" value="SVB76204.1"/>
    <property type="molecule type" value="Genomic_DNA"/>
</dbReference>
<sequence>MGHDGEGVMVDNVRVVAMARRDNRMTGPIDVAVTVDVRWAGELT</sequence>
<proteinExistence type="predicted"/>
<protein>
    <submittedName>
        <fullName evidence="1">Uncharacterized protein</fullName>
    </submittedName>
</protein>
<dbReference type="AlphaFoldDB" id="A0A382GN35"/>
<organism evidence="1">
    <name type="scientific">marine metagenome</name>
    <dbReference type="NCBI Taxonomy" id="408172"/>
    <lineage>
        <taxon>unclassified sequences</taxon>
        <taxon>metagenomes</taxon>
        <taxon>ecological metagenomes</taxon>
    </lineage>
</organism>
<name>A0A382GN35_9ZZZZ</name>
<accession>A0A382GN35</accession>
<evidence type="ECO:0000313" key="1">
    <source>
        <dbReference type="EMBL" id="SVB76204.1"/>
    </source>
</evidence>